<sequence>MPSNQILSIVRNYASAAAAKSIKPPVQVFGLEGRYATALYSAAVKLKQLDVVEKDLKNIQSTLKNDTKLRTFIENPTIKRNLKIDAIKDVSNKIKLSAPSTNLLGLLAENGRLNRLDQVLNAFSTIMAGHRGDLRCEVTTAKPLDEETKKQLETVLKAFAKKGENIILELKVEPAIIGGMIVSIGDNYVDMSVSSKIKKYTDIITEAV</sequence>
<organism evidence="12 13">
    <name type="scientific">Nezara viridula</name>
    <name type="common">Southern green stink bug</name>
    <name type="synonym">Cimex viridulus</name>
    <dbReference type="NCBI Taxonomy" id="85310"/>
    <lineage>
        <taxon>Eukaryota</taxon>
        <taxon>Metazoa</taxon>
        <taxon>Ecdysozoa</taxon>
        <taxon>Arthropoda</taxon>
        <taxon>Hexapoda</taxon>
        <taxon>Insecta</taxon>
        <taxon>Pterygota</taxon>
        <taxon>Neoptera</taxon>
        <taxon>Paraneoptera</taxon>
        <taxon>Hemiptera</taxon>
        <taxon>Heteroptera</taxon>
        <taxon>Panheteroptera</taxon>
        <taxon>Pentatomomorpha</taxon>
        <taxon>Pentatomoidea</taxon>
        <taxon>Pentatomidae</taxon>
        <taxon>Pentatominae</taxon>
        <taxon>Nezara</taxon>
    </lineage>
</organism>
<dbReference type="AlphaFoldDB" id="A0A9P0H1H8"/>
<comment type="similarity">
    <text evidence="2">Belongs to the ATPase delta chain family.</text>
</comment>
<name>A0A9P0H1H8_NEZVI</name>
<dbReference type="Proteomes" id="UP001152798">
    <property type="component" value="Chromosome 1"/>
</dbReference>
<gene>
    <name evidence="12" type="ORF">NEZAVI_LOCUS1067</name>
</gene>
<keyword evidence="3" id="KW-0813">Transport</keyword>
<dbReference type="PANTHER" id="PTHR11910">
    <property type="entry name" value="ATP SYNTHASE DELTA CHAIN"/>
    <property type="match status" value="1"/>
</dbReference>
<keyword evidence="6" id="KW-0809">Transit peptide</keyword>
<evidence type="ECO:0000256" key="4">
    <source>
        <dbReference type="ARBA" id="ARBA00022781"/>
    </source>
</evidence>
<evidence type="ECO:0000256" key="3">
    <source>
        <dbReference type="ARBA" id="ARBA00022448"/>
    </source>
</evidence>
<dbReference type="FunFam" id="1.10.520.20:FF:000002">
    <property type="entry name" value="ATP synthase subunit O, mitochondrial"/>
    <property type="match status" value="1"/>
</dbReference>
<dbReference type="SUPFAM" id="SSF47928">
    <property type="entry name" value="N-terminal domain of the delta subunit of the F1F0-ATP synthase"/>
    <property type="match status" value="1"/>
</dbReference>
<keyword evidence="10" id="KW-0066">ATP synthesis</keyword>
<evidence type="ECO:0000256" key="11">
    <source>
        <dbReference type="ARBA" id="ARBA00033369"/>
    </source>
</evidence>
<keyword evidence="13" id="KW-1185">Reference proteome</keyword>
<keyword evidence="4" id="KW-0375">Hydrogen ion transport</keyword>
<dbReference type="Gene3D" id="1.10.520.20">
    <property type="entry name" value="N-terminal domain of the delta subunit of the F1F0-ATP synthase"/>
    <property type="match status" value="1"/>
</dbReference>
<keyword evidence="9" id="KW-0472">Membrane</keyword>
<dbReference type="EMBL" id="OV725077">
    <property type="protein sequence ID" value="CAH1389730.1"/>
    <property type="molecule type" value="Genomic_DNA"/>
</dbReference>
<dbReference type="InterPro" id="IPR026015">
    <property type="entry name" value="ATP_synth_OSCP/delta_N_sf"/>
</dbReference>
<dbReference type="Pfam" id="PF00213">
    <property type="entry name" value="OSCP"/>
    <property type="match status" value="1"/>
</dbReference>
<evidence type="ECO:0000256" key="7">
    <source>
        <dbReference type="ARBA" id="ARBA00023065"/>
    </source>
</evidence>
<evidence type="ECO:0000256" key="5">
    <source>
        <dbReference type="ARBA" id="ARBA00022792"/>
    </source>
</evidence>
<dbReference type="GO" id="GO:0046933">
    <property type="term" value="F:proton-transporting ATP synthase activity, rotational mechanism"/>
    <property type="evidence" value="ECO:0007669"/>
    <property type="project" value="InterPro"/>
</dbReference>
<keyword evidence="8" id="KW-0496">Mitochondrion</keyword>
<dbReference type="GO" id="GO:0005743">
    <property type="term" value="C:mitochondrial inner membrane"/>
    <property type="evidence" value="ECO:0007669"/>
    <property type="project" value="UniProtKB-SubCell"/>
</dbReference>
<comment type="subcellular location">
    <subcellularLocation>
        <location evidence="1">Mitochondrion inner membrane</location>
    </subcellularLocation>
</comment>
<dbReference type="OrthoDB" id="1262810at2759"/>
<evidence type="ECO:0000313" key="13">
    <source>
        <dbReference type="Proteomes" id="UP001152798"/>
    </source>
</evidence>
<evidence type="ECO:0000256" key="9">
    <source>
        <dbReference type="ARBA" id="ARBA00023136"/>
    </source>
</evidence>
<evidence type="ECO:0000256" key="10">
    <source>
        <dbReference type="ARBA" id="ARBA00023310"/>
    </source>
</evidence>
<evidence type="ECO:0000256" key="8">
    <source>
        <dbReference type="ARBA" id="ARBA00023128"/>
    </source>
</evidence>
<dbReference type="HAMAP" id="MF_01416">
    <property type="entry name" value="ATP_synth_delta_bact"/>
    <property type="match status" value="1"/>
</dbReference>
<protein>
    <recommendedName>
        <fullName evidence="11">Oligomycin sensitivity conferral protein</fullName>
    </recommendedName>
</protein>
<evidence type="ECO:0000256" key="2">
    <source>
        <dbReference type="ARBA" id="ARBA00007046"/>
    </source>
</evidence>
<evidence type="ECO:0000256" key="6">
    <source>
        <dbReference type="ARBA" id="ARBA00022946"/>
    </source>
</evidence>
<dbReference type="NCBIfam" id="TIGR01145">
    <property type="entry name" value="ATP_synt_delta"/>
    <property type="match status" value="1"/>
</dbReference>
<evidence type="ECO:0000256" key="1">
    <source>
        <dbReference type="ARBA" id="ARBA00004273"/>
    </source>
</evidence>
<reference evidence="12" key="1">
    <citation type="submission" date="2022-01" db="EMBL/GenBank/DDBJ databases">
        <authorList>
            <person name="King R."/>
        </authorList>
    </citation>
    <scope>NUCLEOTIDE SEQUENCE</scope>
</reference>
<accession>A0A9P0H1H8</accession>
<evidence type="ECO:0000313" key="12">
    <source>
        <dbReference type="EMBL" id="CAH1389730.1"/>
    </source>
</evidence>
<dbReference type="PRINTS" id="PR00125">
    <property type="entry name" value="ATPASEDELTA"/>
</dbReference>
<keyword evidence="5" id="KW-0999">Mitochondrion inner membrane</keyword>
<keyword evidence="7" id="KW-0406">Ion transport</keyword>
<dbReference type="InterPro" id="IPR000711">
    <property type="entry name" value="ATPase_OSCP/dsu"/>
</dbReference>
<proteinExistence type="inferred from homology"/>